<gene>
    <name evidence="2" type="ORF">ABT272_39030</name>
</gene>
<reference evidence="2 3" key="1">
    <citation type="submission" date="2024-06" db="EMBL/GenBank/DDBJ databases">
        <title>The Natural Products Discovery Center: Release of the First 8490 Sequenced Strains for Exploring Actinobacteria Biosynthetic Diversity.</title>
        <authorList>
            <person name="Kalkreuter E."/>
            <person name="Kautsar S.A."/>
            <person name="Yang D."/>
            <person name="Bader C.D."/>
            <person name="Teijaro C.N."/>
            <person name="Fluegel L."/>
            <person name="Davis C.M."/>
            <person name="Simpson J.R."/>
            <person name="Lauterbach L."/>
            <person name="Steele A.D."/>
            <person name="Gui C."/>
            <person name="Meng S."/>
            <person name="Li G."/>
            <person name="Viehrig K."/>
            <person name="Ye F."/>
            <person name="Su P."/>
            <person name="Kiefer A.F."/>
            <person name="Nichols A."/>
            <person name="Cepeda A.J."/>
            <person name="Yan W."/>
            <person name="Fan B."/>
            <person name="Jiang Y."/>
            <person name="Adhikari A."/>
            <person name="Zheng C.-J."/>
            <person name="Schuster L."/>
            <person name="Cowan T.M."/>
            <person name="Smanski M.J."/>
            <person name="Chevrette M.G."/>
            <person name="De Carvalho L.P.S."/>
            <person name="Shen B."/>
        </authorList>
    </citation>
    <scope>NUCLEOTIDE SEQUENCE [LARGE SCALE GENOMIC DNA]</scope>
    <source>
        <strain evidence="2 3">NPDC001166</strain>
    </source>
</reference>
<feature type="domain" description="Polymerase nucleotidyl transferase" evidence="1">
    <location>
        <begin position="4"/>
        <end position="33"/>
    </location>
</feature>
<dbReference type="Proteomes" id="UP001470023">
    <property type="component" value="Unassembled WGS sequence"/>
</dbReference>
<evidence type="ECO:0000259" key="1">
    <source>
        <dbReference type="Pfam" id="PF01909"/>
    </source>
</evidence>
<evidence type="ECO:0000313" key="3">
    <source>
        <dbReference type="Proteomes" id="UP001470023"/>
    </source>
</evidence>
<evidence type="ECO:0000313" key="2">
    <source>
        <dbReference type="EMBL" id="MER6433671.1"/>
    </source>
</evidence>
<accession>A0ABV1UKE5</accession>
<comment type="caution">
    <text evidence="2">The sequence shown here is derived from an EMBL/GenBank/DDBJ whole genome shotgun (WGS) entry which is preliminary data.</text>
</comment>
<dbReference type="CDD" id="cd05403">
    <property type="entry name" value="NT_KNTase_like"/>
    <property type="match status" value="1"/>
</dbReference>
<proteinExistence type="predicted"/>
<dbReference type="InterPro" id="IPR002934">
    <property type="entry name" value="Polymerase_NTP_transf_dom"/>
</dbReference>
<dbReference type="Pfam" id="PF01909">
    <property type="entry name" value="NTP_transf_2"/>
    <property type="match status" value="1"/>
</dbReference>
<sequence>MTLVDELYLFGSYALGALEPHDVDVAVDFHRDERMPQLEVASNFSGPTPHGELRRQLTGRSRGIQFRFDTALRRQLESVGMPMLRLWRRGDSLQHL</sequence>
<name>A0ABV1UKE5_9ACTN</name>
<dbReference type="RefSeq" id="WP_352065705.1">
    <property type="nucleotide sequence ID" value="NZ_JBEPAZ010000065.1"/>
</dbReference>
<organism evidence="2 3">
    <name type="scientific">Streptomyces sp. 900105245</name>
    <dbReference type="NCBI Taxonomy" id="3154379"/>
    <lineage>
        <taxon>Bacteria</taxon>
        <taxon>Bacillati</taxon>
        <taxon>Actinomycetota</taxon>
        <taxon>Actinomycetes</taxon>
        <taxon>Kitasatosporales</taxon>
        <taxon>Streptomycetaceae</taxon>
        <taxon>Streptomyces</taxon>
    </lineage>
</organism>
<protein>
    <submittedName>
        <fullName evidence="2">Nucleotidyltransferase domain-containing protein</fullName>
    </submittedName>
</protein>
<dbReference type="EMBL" id="JBEPAZ010000065">
    <property type="protein sequence ID" value="MER6433671.1"/>
    <property type="molecule type" value="Genomic_DNA"/>
</dbReference>
<keyword evidence="3" id="KW-1185">Reference proteome</keyword>